<evidence type="ECO:0000256" key="1">
    <source>
        <dbReference type="ARBA" id="ARBA00004370"/>
    </source>
</evidence>
<evidence type="ECO:0000313" key="10">
    <source>
        <dbReference type="EMBL" id="KAK0421281.1"/>
    </source>
</evidence>
<evidence type="ECO:0000256" key="7">
    <source>
        <dbReference type="SAM" id="Phobius"/>
    </source>
</evidence>
<dbReference type="GO" id="GO:0016020">
    <property type="term" value="C:membrane"/>
    <property type="evidence" value="ECO:0007669"/>
    <property type="project" value="UniProtKB-SubCell"/>
</dbReference>
<comment type="caution">
    <text evidence="10">The sequence shown here is derived from an EMBL/GenBank/DDBJ whole genome shotgun (WGS) entry which is preliminary data.</text>
</comment>
<reference evidence="10" key="1">
    <citation type="submission" date="2023-06" db="EMBL/GenBank/DDBJ databases">
        <title>Genomic analysis of the entomopathogenic nematode Steinernema hermaphroditum.</title>
        <authorList>
            <person name="Schwarz E.M."/>
            <person name="Heppert J.K."/>
            <person name="Baniya A."/>
            <person name="Schwartz H.T."/>
            <person name="Tan C.-H."/>
            <person name="Antoshechkin I."/>
            <person name="Sternberg P.W."/>
            <person name="Goodrich-Blair H."/>
            <person name="Dillman A.R."/>
        </authorList>
    </citation>
    <scope>NUCLEOTIDE SEQUENCE</scope>
    <source>
        <strain evidence="10">PS9179</strain>
        <tissue evidence="10">Whole animal</tissue>
    </source>
</reference>
<feature type="domain" description="Cytochrome b561" evidence="9">
    <location>
        <begin position="11"/>
        <end position="228"/>
    </location>
</feature>
<feature type="transmembrane region" description="Helical" evidence="7">
    <location>
        <begin position="94"/>
        <end position="114"/>
    </location>
</feature>
<accession>A0AA39IBC1</accession>
<feature type="transmembrane region" description="Helical" evidence="7">
    <location>
        <begin position="134"/>
        <end position="156"/>
    </location>
</feature>
<feature type="chain" id="PRO_5041264729" description="Cytochrome b561 domain-containing protein" evidence="8">
    <location>
        <begin position="20"/>
        <end position="285"/>
    </location>
</feature>
<keyword evidence="8" id="KW-0732">Signal</keyword>
<feature type="transmembrane region" description="Helical" evidence="7">
    <location>
        <begin position="50"/>
        <end position="73"/>
    </location>
</feature>
<dbReference type="SMART" id="SM00665">
    <property type="entry name" value="B561"/>
    <property type="match status" value="1"/>
</dbReference>
<gene>
    <name evidence="10" type="ORF">QR680_015155</name>
</gene>
<evidence type="ECO:0000256" key="4">
    <source>
        <dbReference type="ARBA" id="ARBA00022982"/>
    </source>
</evidence>
<dbReference type="InterPro" id="IPR006593">
    <property type="entry name" value="Cyt_b561/ferric_Rdtase_TM"/>
</dbReference>
<evidence type="ECO:0000256" key="3">
    <source>
        <dbReference type="ARBA" id="ARBA00022692"/>
    </source>
</evidence>
<sequence length="285" mass="32151">MGPMMLRIVIISLIFTTLAAELISNASKNQTSKKTQASISHETKWLLTKIHGIAFVFAWFFFVPIAVGSARYFRDSLTQYTPMGLRLWYHTHRTFNLIAAALMIVGLATIFVAHEWRWLGPKVGGGSRNYSSTAYHTMFGLFSVLLAWIQPFNSLLRCGPRHRLRILFNWAHRSIGIISLLFATTAIYIACVYFYKHLTSTTSAIVFCSLCVGVIFVATLMLEFMAWRGRRDKQPLLDDPESEKHFESSTQVDYQYLVQGAIFAVATALLIAFCSALSAIIAQKD</sequence>
<dbReference type="PANTHER" id="PTHR23130">
    <property type="entry name" value="CYTOCHROME B561 AND DOMON DOMAIN-CONTAINING PROTEIN"/>
    <property type="match status" value="1"/>
</dbReference>
<proteinExistence type="predicted"/>
<keyword evidence="3 7" id="KW-0812">Transmembrane</keyword>
<dbReference type="PANTHER" id="PTHR23130:SF171">
    <property type="entry name" value="OS01G0895300 PROTEIN"/>
    <property type="match status" value="1"/>
</dbReference>
<protein>
    <recommendedName>
        <fullName evidence="9">Cytochrome b561 domain-containing protein</fullName>
    </recommendedName>
</protein>
<feature type="transmembrane region" description="Helical" evidence="7">
    <location>
        <begin position="256"/>
        <end position="282"/>
    </location>
</feature>
<keyword evidence="6 7" id="KW-0472">Membrane</keyword>
<feature type="signal peptide" evidence="8">
    <location>
        <begin position="1"/>
        <end position="19"/>
    </location>
</feature>
<evidence type="ECO:0000256" key="8">
    <source>
        <dbReference type="SAM" id="SignalP"/>
    </source>
</evidence>
<keyword evidence="2" id="KW-0813">Transport</keyword>
<evidence type="ECO:0000313" key="11">
    <source>
        <dbReference type="Proteomes" id="UP001175271"/>
    </source>
</evidence>
<keyword evidence="5 7" id="KW-1133">Transmembrane helix</keyword>
<evidence type="ECO:0000256" key="5">
    <source>
        <dbReference type="ARBA" id="ARBA00022989"/>
    </source>
</evidence>
<dbReference type="AlphaFoldDB" id="A0AA39IBC1"/>
<dbReference type="Gene3D" id="1.20.120.1770">
    <property type="match status" value="1"/>
</dbReference>
<evidence type="ECO:0000256" key="2">
    <source>
        <dbReference type="ARBA" id="ARBA00022448"/>
    </source>
</evidence>
<feature type="transmembrane region" description="Helical" evidence="7">
    <location>
        <begin position="177"/>
        <end position="195"/>
    </location>
</feature>
<evidence type="ECO:0000259" key="9">
    <source>
        <dbReference type="PROSITE" id="PS50939"/>
    </source>
</evidence>
<keyword evidence="4" id="KW-0249">Electron transport</keyword>
<keyword evidence="11" id="KW-1185">Reference proteome</keyword>
<dbReference type="CDD" id="cd08760">
    <property type="entry name" value="Cyt_b561_FRRS1_like"/>
    <property type="match status" value="1"/>
</dbReference>
<dbReference type="EMBL" id="JAUCMV010000002">
    <property type="protein sequence ID" value="KAK0421281.1"/>
    <property type="molecule type" value="Genomic_DNA"/>
</dbReference>
<organism evidence="10 11">
    <name type="scientific">Steinernema hermaphroditum</name>
    <dbReference type="NCBI Taxonomy" id="289476"/>
    <lineage>
        <taxon>Eukaryota</taxon>
        <taxon>Metazoa</taxon>
        <taxon>Ecdysozoa</taxon>
        <taxon>Nematoda</taxon>
        <taxon>Chromadorea</taxon>
        <taxon>Rhabditida</taxon>
        <taxon>Tylenchina</taxon>
        <taxon>Panagrolaimomorpha</taxon>
        <taxon>Strongyloidoidea</taxon>
        <taxon>Steinernematidae</taxon>
        <taxon>Steinernema</taxon>
    </lineage>
</organism>
<dbReference type="Proteomes" id="UP001175271">
    <property type="component" value="Unassembled WGS sequence"/>
</dbReference>
<name>A0AA39IBC1_9BILA</name>
<evidence type="ECO:0000256" key="6">
    <source>
        <dbReference type="ARBA" id="ARBA00023136"/>
    </source>
</evidence>
<feature type="transmembrane region" description="Helical" evidence="7">
    <location>
        <begin position="201"/>
        <end position="224"/>
    </location>
</feature>
<comment type="subcellular location">
    <subcellularLocation>
        <location evidence="1">Membrane</location>
    </subcellularLocation>
</comment>
<dbReference type="PROSITE" id="PS50939">
    <property type="entry name" value="CYTOCHROME_B561"/>
    <property type="match status" value="1"/>
</dbReference>